<dbReference type="RefSeq" id="XP_002424549.1">
    <property type="nucleotide sequence ID" value="XM_002424504.1"/>
</dbReference>
<evidence type="ECO:0000256" key="6">
    <source>
        <dbReference type="SAM" id="Coils"/>
    </source>
</evidence>
<feature type="coiled-coil region" evidence="6">
    <location>
        <begin position="444"/>
        <end position="516"/>
    </location>
</feature>
<feature type="compositionally biased region" description="Acidic residues" evidence="7">
    <location>
        <begin position="2056"/>
        <end position="2080"/>
    </location>
</feature>
<proteinExistence type="inferred from homology"/>
<keyword evidence="4 6" id="KW-0175">Coiled coil</keyword>
<evidence type="ECO:0000313" key="11">
    <source>
        <dbReference type="EnsemblMetazoa" id="PHUM136010-PA"/>
    </source>
</evidence>
<dbReference type="OrthoDB" id="343070at2759"/>
<feature type="compositionally biased region" description="Low complexity" evidence="7">
    <location>
        <begin position="1871"/>
        <end position="1885"/>
    </location>
</feature>
<feature type="compositionally biased region" description="Polar residues" evidence="7">
    <location>
        <begin position="1848"/>
        <end position="1860"/>
    </location>
</feature>
<feature type="coiled-coil region" evidence="6">
    <location>
        <begin position="88"/>
        <end position="234"/>
    </location>
</feature>
<sequence>MDDVEEEVNLSNTNATNIIEASSSLKKILNEEEYDSLPILIAEKLENSFQRSFEEFLTNKALYETSKFQYEKEIKILKDDFSKKNKTLEDTITKLDAINSEYKETLEKLQIAEQNGQKLYEQNKQLQCEWQSFKIQRDQAMDEKESLLQMIERRNSEISTLKVDLNDLSKQLQAAVKAKLIALENSEEVESLKISLTYKEKRIEQESLLLKNQIQCLNEELNKQTAELARLKKENSTKFVLLESEISEKTQQLKISEVTILDLKESNEKLSQKVESLLQKLLEQRNSSDQMFDNFQQELQAQTKLTQLYQGLSEENDLKTEKLTNAINELQNLLKNASEQYGELETNQKMMILQHEEEILQKNECIRLLKKELNDANELLKIAKEENLENVIANLSPSAAAASKLIKSGMSLTQIYTQYATVSEQLLLEKEENRKLSLYINTILAEIEEKAPKLKQQRIDYENALDNLNSLTKQMDNIVAESKVFQEECVELKKSNGFLKRDNERLKKEVVDLSRQVCYLIKSVEEARGGFVSDIDVSQVSYDDSESSAQHVISKKLVTFSCIQDLQQNNQKLLALVRQLSEKQEAAEKISASEFNDLKVKEEKLQLKVNELMEDMERQSKMLDLIKNQSMTYKKLYEQAIRGELHQADQTLTSPVKSGVVTSTPKKTQSEENSEKLEKLQLKIKEIEKEKIELENEKNNLKSEIAKIEKRFEEQIHSLKKESNDLIYKNSKLVAQAEFNEEKFKVMESNIKSCKKQIEALEKRNLMLSEISAKHEQSTIHLRDEVMQLQSSLSKAEVALENLKHENFLLKTTEARLQKENECFNREKHSHSLLMSNLDAIKATFERSEEEGKLRLEAQLSDTVKECTALKSALKEEKTRFKELAASLERQTAIAKERMLEEKKLAEKAREQLEIVNQELELKNKKIEELSLKIRELNNLPTKNVIESVSVNLDESTKKNKELEKTVRDLKHDVSCLEVQLSAAKQHCSQYCEMAESLEKELTAANEKQDNLKALMTTKIEELTSNENEWKKKYKELEEKYQFISNKQKNSAEEMNAKLESSSSELKSTNSELINLKNELTFTENELKKSKETIQMLSKSLEEAEKKYSNEVVLHSSDIQALSSVKKELSEAILEIKKLKTERDDSVETLKLMSSSWEEKENKAVEELKQLNQRLLDLDEQNRVLHEHIQELGNQVAVLQSRVSNDENKSIKESSLSDSSELGPKAQDQLLKVIKFLRQEKDVAIAKSEILQAENVRLKTQFTILTKQLEEAKENLKKAQETSDASLKASAKHAELLRKIDTLNAITDSNRILREERDKLQKEIKCLKEEVEKAESALAPLKADIKKLNEKVETLTAENQALLMDLAKWKQRAEKSTKGTPEDWKRLTNERENLAKQWQLEKNINEKLEDELKKVKQEKTSLNEQLVQIQKTLLNETNEIKRLTEDCNSFKQQFIKTSEALNTTKIQLNKVIEESANLSKEVETKENEIKEYKTKEEKLRRLCNKYKKQYEILLKTVEEEKKDREDEVKKVKEESNLKLMEEEKEKIREEGRAEVKSELLTRLTEQEAKLSEKIKELEASVFSAQEESDHLKKDNENLKTSINEKEERVKTIMKNARTKIAQLSEQKKNLELELKEIKEENEMSKDENNSKINTLKTHYESKISEIDKEKAGLVAEREQERERMNNQIKVLNQKINQLQRLFEKQHGAKPSTSTRPPDKSSMEPPTANIKPMAGSSSSPRKEKQTTGPVGPCWRSGNETPFASIRPTISMQARTLAVLPTSQTSNNQTSSCQSTPVMVLPQQQIVHTTGSSGEAMSSSPTSSHTDYMPATSSATPTRQIVVAPPLSVGTHTGTDAQSTQEMEAEANDNEIQQQTSSQQPQSLVQQQQQQTQTVALVMPRERVEQQTTTTVTTQSNQQQSIDQSCGIAYSQANSSNTVTTTQAGLKRTRDVEGDSSTNLEGEDISKVGPQGKRARVTITGNQAEVFHHQITHSEGIEVEYQVPTSSQKDQEDDNLIMIDSDEEGNADEGDVEGGEDEHEFEEDNSGYEEIGLTTYDEGPDIDEENVTDQDNNEVEVVDDSNEVPNQSGSSRNEATRDPTQSSSSGTVTVPVASSVENENQHQSLQQSSEATSSGPVNNENENNIVIVSHAASSLSSQAFRNRSVPLLNRQPQSQLILPQSYEESGDDSIVPSTPTLFIPRRADGFGEAVSSPQIPHQGRFTFSDPSAPITRSGILPATGEGSEESIHLEDPGTGRSVPTTPLQVSPQELPTGETVNEVGQSSSSAVHVEEEENDVALNIPDIVVTITEDDDHCETPPPELSESAGEDEEEEPPEKDDTSGEEPEIINLEEENDGVTSEGEKPQFALGEIEEGREAEASEPFDSVNMKKQIPRLTGSTRRSMKAVPPRRSTPRRLTPIVWNEPGSSSGPSNVIGSAILIKMFGLAICMMQLIPS</sequence>
<dbReference type="EnsemblMetazoa" id="PHUM136010-RA">
    <property type="protein sequence ID" value="PHUM136010-PA"/>
    <property type="gene ID" value="PHUM136010"/>
</dbReference>
<reference evidence="10" key="2">
    <citation type="submission" date="2007-04" db="EMBL/GenBank/DDBJ databases">
        <title>The genome of the human body louse.</title>
        <authorList>
            <consortium name="The Human Body Louse Genome Consortium"/>
            <person name="Kirkness E."/>
            <person name="Walenz B."/>
            <person name="Hass B."/>
            <person name="Bruggner R."/>
            <person name="Strausberg R."/>
        </authorList>
    </citation>
    <scope>NUCLEOTIDE SEQUENCE</scope>
    <source>
        <strain evidence="10">USDA</strain>
    </source>
</reference>
<dbReference type="PANTHER" id="PTHR18898:SF2">
    <property type="entry name" value="NUCLEOPROTEIN TPR"/>
    <property type="match status" value="1"/>
</dbReference>
<dbReference type="InParanoid" id="E0VEK5"/>
<feature type="coiled-coil region" evidence="6">
    <location>
        <begin position="670"/>
        <end position="718"/>
    </location>
</feature>
<feature type="region of interest" description="Disordered" evidence="7">
    <location>
        <begin position="1704"/>
        <end position="1761"/>
    </location>
</feature>
<evidence type="ECO:0000256" key="1">
    <source>
        <dbReference type="ARBA" id="ARBA00004123"/>
    </source>
</evidence>
<name>E0VEK5_PEDHC</name>
<dbReference type="KEGG" id="phu:Phum_PHUM136010"/>
<evidence type="ECO:0000256" key="3">
    <source>
        <dbReference type="ARBA" id="ARBA00019789"/>
    </source>
</evidence>
<dbReference type="PANTHER" id="PTHR18898">
    <property type="entry name" value="NUCLEOPROTEIN TPR-RELATED"/>
    <property type="match status" value="1"/>
</dbReference>
<organism>
    <name type="scientific">Pediculus humanus subsp. corporis</name>
    <name type="common">Body louse</name>
    <dbReference type="NCBI Taxonomy" id="121224"/>
    <lineage>
        <taxon>Eukaryota</taxon>
        <taxon>Metazoa</taxon>
        <taxon>Ecdysozoa</taxon>
        <taxon>Arthropoda</taxon>
        <taxon>Hexapoda</taxon>
        <taxon>Insecta</taxon>
        <taxon>Pterygota</taxon>
        <taxon>Neoptera</taxon>
        <taxon>Paraneoptera</taxon>
        <taxon>Psocodea</taxon>
        <taxon>Troctomorpha</taxon>
        <taxon>Phthiraptera</taxon>
        <taxon>Anoplura</taxon>
        <taxon>Pediculidae</taxon>
        <taxon>Pediculus</taxon>
    </lineage>
</organism>
<dbReference type="eggNOG" id="KOG4674">
    <property type="taxonomic scope" value="Eukaryota"/>
</dbReference>
<protein>
    <recommendedName>
        <fullName evidence="3">Nucleoprotein TPR</fullName>
    </recommendedName>
</protein>
<feature type="compositionally biased region" description="Basic and acidic residues" evidence="7">
    <location>
        <begin position="1587"/>
        <end position="1602"/>
    </location>
</feature>
<evidence type="ECO:0000259" key="9">
    <source>
        <dbReference type="Pfam" id="PF25785"/>
    </source>
</evidence>
<comment type="subcellular location">
    <subcellularLocation>
        <location evidence="1">Nucleus</location>
    </subcellularLocation>
</comment>
<dbReference type="GO" id="GO:0034399">
    <property type="term" value="C:nuclear periphery"/>
    <property type="evidence" value="ECO:0007669"/>
    <property type="project" value="UniProtKB-ARBA"/>
</dbReference>
<dbReference type="InterPro" id="IPR057974">
    <property type="entry name" value="NUA/TPR/MLP1-2-like_dom"/>
</dbReference>
<dbReference type="EMBL" id="DS235093">
    <property type="protein sequence ID" value="EEB11811.1"/>
    <property type="molecule type" value="Genomic_DNA"/>
</dbReference>
<dbReference type="STRING" id="121224.E0VEK5"/>
<feature type="region of interest" description="Disordered" evidence="7">
    <location>
        <begin position="1807"/>
        <end position="1833"/>
    </location>
</feature>
<dbReference type="GeneID" id="8234226"/>
<dbReference type="GO" id="GO:0017056">
    <property type="term" value="F:structural constituent of nuclear pore"/>
    <property type="evidence" value="ECO:0007669"/>
    <property type="project" value="TreeGrafter"/>
</dbReference>
<dbReference type="GO" id="GO:0005643">
    <property type="term" value="C:nuclear pore"/>
    <property type="evidence" value="ECO:0007669"/>
    <property type="project" value="TreeGrafter"/>
</dbReference>
<comment type="similarity">
    <text evidence="2">Belongs to the TPR family.</text>
</comment>
<keyword evidence="5" id="KW-0539">Nucleus</keyword>
<feature type="coiled-coil region" evidence="6">
    <location>
        <begin position="744"/>
        <end position="806"/>
    </location>
</feature>
<dbReference type="HOGENOM" id="CLU_001130_0_0_1"/>
<dbReference type="EMBL" id="AAZO01001575">
    <property type="status" value="NOT_ANNOTATED_CDS"/>
    <property type="molecule type" value="Genomic_DNA"/>
</dbReference>
<dbReference type="Pfam" id="PF07926">
    <property type="entry name" value="TPR_MLP1_2"/>
    <property type="match status" value="1"/>
</dbReference>
<feature type="region of interest" description="Disordered" evidence="7">
    <location>
        <begin position="1583"/>
        <end position="1602"/>
    </location>
</feature>
<reference evidence="10" key="1">
    <citation type="submission" date="2007-04" db="EMBL/GenBank/DDBJ databases">
        <title>Annotation of Pediculus humanus corporis strain USDA.</title>
        <authorList>
            <person name="Kirkness E."/>
            <person name="Hannick L."/>
            <person name="Hass B."/>
            <person name="Bruggner R."/>
            <person name="Lawson D."/>
            <person name="Bidwell S."/>
            <person name="Joardar V."/>
            <person name="Caler E."/>
            <person name="Walenz B."/>
            <person name="Inman J."/>
            <person name="Schobel S."/>
            <person name="Galinsky K."/>
            <person name="Amedeo P."/>
            <person name="Strausberg R."/>
        </authorList>
    </citation>
    <scope>NUCLEOTIDE SEQUENCE</scope>
    <source>
        <strain evidence="10">USDA</strain>
    </source>
</reference>
<evidence type="ECO:0000256" key="4">
    <source>
        <dbReference type="ARBA" id="ARBA00023054"/>
    </source>
</evidence>
<evidence type="ECO:0000256" key="5">
    <source>
        <dbReference type="ARBA" id="ARBA00023242"/>
    </source>
</evidence>
<feature type="coiled-coil region" evidence="6">
    <location>
        <begin position="563"/>
        <end position="629"/>
    </location>
</feature>
<dbReference type="VEuPathDB" id="VectorBase:PHUM136010"/>
<gene>
    <name evidence="11" type="primary">8234226</name>
    <name evidence="10" type="ORF">Phum_PHUM136010</name>
</gene>
<dbReference type="Pfam" id="PF25785">
    <property type="entry name" value="TPR"/>
    <property type="match status" value="1"/>
</dbReference>
<feature type="compositionally biased region" description="Acidic residues" evidence="7">
    <location>
        <begin position="2021"/>
        <end position="2045"/>
    </location>
</feature>
<feature type="compositionally biased region" description="Polar residues" evidence="7">
    <location>
        <begin position="2085"/>
        <end position="2106"/>
    </location>
</feature>
<dbReference type="GO" id="GO:0006606">
    <property type="term" value="P:protein import into nucleus"/>
    <property type="evidence" value="ECO:0007669"/>
    <property type="project" value="InterPro"/>
</dbReference>
<feature type="region of interest" description="Disordered" evidence="7">
    <location>
        <begin position="1846"/>
        <end position="1885"/>
    </location>
</feature>
<dbReference type="GO" id="GO:1901673">
    <property type="term" value="P:regulation of mitotic spindle assembly"/>
    <property type="evidence" value="ECO:0007669"/>
    <property type="project" value="TreeGrafter"/>
</dbReference>
<dbReference type="Proteomes" id="UP000009046">
    <property type="component" value="Unassembled WGS sequence"/>
</dbReference>
<dbReference type="InterPro" id="IPR012929">
    <property type="entry name" value="Nucleoprot-TPR/MLP1-2_dom"/>
</dbReference>
<evidence type="ECO:0000313" key="12">
    <source>
        <dbReference type="Proteomes" id="UP000009046"/>
    </source>
</evidence>
<dbReference type="GO" id="GO:0006406">
    <property type="term" value="P:mRNA export from nucleus"/>
    <property type="evidence" value="ECO:0007669"/>
    <property type="project" value="TreeGrafter"/>
</dbReference>
<evidence type="ECO:0000256" key="7">
    <source>
        <dbReference type="SAM" id="MobiDB-lite"/>
    </source>
</evidence>
<feature type="region of interest" description="Disordered" evidence="7">
    <location>
        <begin position="2308"/>
        <end position="2425"/>
    </location>
</feature>
<feature type="region of interest" description="Disordered" evidence="7">
    <location>
        <begin position="2207"/>
        <end position="2289"/>
    </location>
</feature>
<feature type="domain" description="Nucleoprotein TPR/MLP1-2" evidence="8">
    <location>
        <begin position="1065"/>
        <end position="1192"/>
    </location>
</feature>
<feature type="region of interest" description="Disordered" evidence="7">
    <location>
        <begin position="1939"/>
        <end position="1970"/>
    </location>
</feature>
<feature type="compositionally biased region" description="Polar residues" evidence="7">
    <location>
        <begin position="2113"/>
        <end position="2134"/>
    </location>
</feature>
<evidence type="ECO:0000313" key="10">
    <source>
        <dbReference type="EMBL" id="EEB11811.1"/>
    </source>
</evidence>
<feature type="compositionally biased region" description="Polar residues" evidence="7">
    <location>
        <begin position="2255"/>
        <end position="2279"/>
    </location>
</feature>
<reference evidence="11" key="3">
    <citation type="submission" date="2020-05" db="UniProtKB">
        <authorList>
            <consortium name="EnsemblMetazoa"/>
        </authorList>
    </citation>
    <scope>IDENTIFICATION</scope>
    <source>
        <strain evidence="11">USDA</strain>
    </source>
</reference>
<dbReference type="OMA" id="HAQQNYE"/>
<feature type="coiled-coil region" evidence="6">
    <location>
        <begin position="260"/>
        <end position="386"/>
    </location>
</feature>
<feature type="domain" description="NUA/TPR/MLP1-2-like" evidence="9">
    <location>
        <begin position="489"/>
        <end position="589"/>
    </location>
</feature>
<feature type="region of interest" description="Disordered" evidence="7">
    <location>
        <begin position="2021"/>
        <end position="2138"/>
    </location>
</feature>
<dbReference type="CTD" id="8234226"/>
<feature type="coiled-coil region" evidence="6">
    <location>
        <begin position="871"/>
        <end position="1209"/>
    </location>
</feature>
<dbReference type="FunCoup" id="E0VEK5">
    <property type="interactions" value="2302"/>
</dbReference>
<evidence type="ECO:0000256" key="2">
    <source>
        <dbReference type="ARBA" id="ARBA00005274"/>
    </source>
</evidence>
<accession>E0VEK5</accession>
<feature type="compositionally biased region" description="Acidic residues" evidence="7">
    <location>
        <begin position="2323"/>
        <end position="2352"/>
    </location>
</feature>
<evidence type="ECO:0000259" key="8">
    <source>
        <dbReference type="Pfam" id="PF07926"/>
    </source>
</evidence>
<keyword evidence="12" id="KW-1185">Reference proteome</keyword>